<keyword evidence="5" id="KW-0813">Transport</keyword>
<keyword evidence="5" id="KW-1003">Cell membrane</keyword>
<evidence type="ECO:0000256" key="5">
    <source>
        <dbReference type="HAMAP-Rule" id="MF_00902"/>
    </source>
</evidence>
<comment type="caution">
    <text evidence="6">The sequence shown here is derived from an EMBL/GenBank/DDBJ whole genome shotgun (WGS) entry which is preliminary data.</text>
</comment>
<dbReference type="RefSeq" id="WP_379487962.1">
    <property type="nucleotide sequence ID" value="NZ_JBHLWK010000015.1"/>
</dbReference>
<keyword evidence="2 5" id="KW-0812">Transmembrane</keyword>
<dbReference type="HAMAP" id="MF_00902">
    <property type="entry name" value="TatC"/>
    <property type="match status" value="1"/>
</dbReference>
<evidence type="ECO:0000313" key="7">
    <source>
        <dbReference type="Proteomes" id="UP001589798"/>
    </source>
</evidence>
<comment type="function">
    <text evidence="5">Part of the twin-arginine translocation (Tat) system that transports large folded proteins containing a characteristic twin-arginine motif in their signal peptide across membranes. Together with TatB, TatC is part of a receptor directly interacting with Tat signal peptides.</text>
</comment>
<evidence type="ECO:0000256" key="2">
    <source>
        <dbReference type="ARBA" id="ARBA00022692"/>
    </source>
</evidence>
<feature type="transmembrane region" description="Helical" evidence="5">
    <location>
        <begin position="82"/>
        <end position="103"/>
    </location>
</feature>
<dbReference type="EMBL" id="JBHLWK010000015">
    <property type="protein sequence ID" value="MFC0205231.1"/>
    <property type="molecule type" value="Genomic_DNA"/>
</dbReference>
<keyword evidence="7" id="KW-1185">Reference proteome</keyword>
<evidence type="ECO:0000256" key="1">
    <source>
        <dbReference type="ARBA" id="ARBA00004141"/>
    </source>
</evidence>
<feature type="transmembrane region" description="Helical" evidence="5">
    <location>
        <begin position="202"/>
        <end position="219"/>
    </location>
</feature>
<comment type="subcellular location">
    <subcellularLocation>
        <location evidence="5">Cell membrane</location>
        <topology evidence="5">Multi-pass membrane protein</topology>
    </subcellularLocation>
    <subcellularLocation>
        <location evidence="1">Membrane</location>
        <topology evidence="1">Multi-pass membrane protein</topology>
    </subcellularLocation>
</comment>
<keyword evidence="4 5" id="KW-0472">Membrane</keyword>
<feature type="transmembrane region" description="Helical" evidence="5">
    <location>
        <begin position="27"/>
        <end position="45"/>
    </location>
</feature>
<proteinExistence type="inferred from homology"/>
<evidence type="ECO:0000313" key="6">
    <source>
        <dbReference type="EMBL" id="MFC0205231.1"/>
    </source>
</evidence>
<evidence type="ECO:0000256" key="4">
    <source>
        <dbReference type="ARBA" id="ARBA00023136"/>
    </source>
</evidence>
<name>A0ABV6CXW3_9SPHN</name>
<feature type="transmembrane region" description="Helical" evidence="5">
    <location>
        <begin position="166"/>
        <end position="190"/>
    </location>
</feature>
<dbReference type="PANTHER" id="PTHR30371:SF0">
    <property type="entry name" value="SEC-INDEPENDENT PROTEIN TRANSLOCASE PROTEIN TATC, CHLOROPLASTIC-RELATED"/>
    <property type="match status" value="1"/>
</dbReference>
<reference evidence="6 7" key="1">
    <citation type="submission" date="2024-09" db="EMBL/GenBank/DDBJ databases">
        <authorList>
            <person name="Sun Q."/>
            <person name="Mori K."/>
        </authorList>
    </citation>
    <scope>NUCLEOTIDE SEQUENCE [LARGE SCALE GENOMIC DNA]</scope>
    <source>
        <strain evidence="6 7">CCM 7706</strain>
    </source>
</reference>
<comment type="similarity">
    <text evidence="5">Belongs to the TatC family.</text>
</comment>
<dbReference type="InterPro" id="IPR002033">
    <property type="entry name" value="TatC"/>
</dbReference>
<dbReference type="Pfam" id="PF00902">
    <property type="entry name" value="TatC"/>
    <property type="match status" value="1"/>
</dbReference>
<dbReference type="PANTHER" id="PTHR30371">
    <property type="entry name" value="SEC-INDEPENDENT PROTEIN TRANSLOCASE PROTEIN TATC"/>
    <property type="match status" value="1"/>
</dbReference>
<dbReference type="PRINTS" id="PR01840">
    <property type="entry name" value="TATCFAMILY"/>
</dbReference>
<comment type="subunit">
    <text evidence="5">The Tat system comprises two distinct complexes: a TatABC complex, containing multiple copies of TatA, TatB and TatC subunits, and a separate TatA complex, containing only TatA subunits. Substrates initially bind to the TatABC complex, which probably triggers association of the separate TatA complex to form the active translocon.</text>
</comment>
<organism evidence="6 7">
    <name type="scientific">Novosphingobium soli</name>
    <dbReference type="NCBI Taxonomy" id="574956"/>
    <lineage>
        <taxon>Bacteria</taxon>
        <taxon>Pseudomonadati</taxon>
        <taxon>Pseudomonadota</taxon>
        <taxon>Alphaproteobacteria</taxon>
        <taxon>Sphingomonadales</taxon>
        <taxon>Sphingomonadaceae</taxon>
        <taxon>Novosphingobium</taxon>
    </lineage>
</organism>
<evidence type="ECO:0000256" key="3">
    <source>
        <dbReference type="ARBA" id="ARBA00022989"/>
    </source>
</evidence>
<feature type="transmembrane region" description="Helical" evidence="5">
    <location>
        <begin position="225"/>
        <end position="247"/>
    </location>
</feature>
<dbReference type="NCBIfam" id="TIGR00945">
    <property type="entry name" value="tatC"/>
    <property type="match status" value="1"/>
</dbReference>
<keyword evidence="5" id="KW-0653">Protein transport</keyword>
<feature type="transmembrane region" description="Helical" evidence="5">
    <location>
        <begin position="115"/>
        <end position="137"/>
    </location>
</feature>
<keyword evidence="3 5" id="KW-1133">Transmembrane helix</keyword>
<dbReference type="Proteomes" id="UP001589798">
    <property type="component" value="Unassembled WGS sequence"/>
</dbReference>
<keyword evidence="5" id="KW-0811">Translocation</keyword>
<sequence length="281" mass="30910">MQPFRISDIDDTQAPLLDHLIELRTRLVRAFLAFGLAFGVCFYFSEDIFSFLVRPLTAAFPPGQGTLIYTKLYEAFFVNVKIALFAAFFVSFPVIANQLWLFVAPGLYAKEKKAFLPFLVATPVLFTMGAALAYYVVMPTAFHFFLSFEGTTGGLKLEALPGTGDYLALVMQFILAFGISFLLPVLLMLLNRAGIVTRAQCVAARRYAIVGVFIVAAVATPPDVVSQLLLAIPLLLLFEGTLVVMWFTERRDARERAAEDQAAEEQAIAENAEAAGRAVAE</sequence>
<protein>
    <recommendedName>
        <fullName evidence="5">Sec-independent protein translocase protein TatC</fullName>
    </recommendedName>
</protein>
<accession>A0ABV6CXW3</accession>
<gene>
    <name evidence="5 6" type="primary">tatC</name>
    <name evidence="6" type="ORF">ACFFJC_13235</name>
</gene>